<name>A0A8J3IS57_9CHLR</name>
<comment type="caution">
    <text evidence="1">The sequence shown here is derived from an EMBL/GenBank/DDBJ whole genome shotgun (WGS) entry which is preliminary data.</text>
</comment>
<evidence type="ECO:0000313" key="1">
    <source>
        <dbReference type="EMBL" id="GHO99791.1"/>
    </source>
</evidence>
<protein>
    <submittedName>
        <fullName evidence="1">Uncharacterized protein</fullName>
    </submittedName>
</protein>
<organism evidence="1 2">
    <name type="scientific">Reticulibacter mediterranei</name>
    <dbReference type="NCBI Taxonomy" id="2778369"/>
    <lineage>
        <taxon>Bacteria</taxon>
        <taxon>Bacillati</taxon>
        <taxon>Chloroflexota</taxon>
        <taxon>Ktedonobacteria</taxon>
        <taxon>Ktedonobacterales</taxon>
        <taxon>Reticulibacteraceae</taxon>
        <taxon>Reticulibacter</taxon>
    </lineage>
</organism>
<dbReference type="AlphaFoldDB" id="A0A8J3IS57"/>
<accession>A0A8J3IS57</accession>
<keyword evidence="2" id="KW-1185">Reference proteome</keyword>
<gene>
    <name evidence="1" type="ORF">KSF_098390</name>
</gene>
<proteinExistence type="predicted"/>
<reference evidence="1" key="1">
    <citation type="submission" date="2020-10" db="EMBL/GenBank/DDBJ databases">
        <title>Taxonomic study of unclassified bacteria belonging to the class Ktedonobacteria.</title>
        <authorList>
            <person name="Yabe S."/>
            <person name="Wang C.M."/>
            <person name="Zheng Y."/>
            <person name="Sakai Y."/>
            <person name="Cavaletti L."/>
            <person name="Monciardini P."/>
            <person name="Donadio S."/>
        </authorList>
    </citation>
    <scope>NUCLEOTIDE SEQUENCE</scope>
    <source>
        <strain evidence="1">ID150040</strain>
    </source>
</reference>
<dbReference type="EMBL" id="BNJK01000002">
    <property type="protein sequence ID" value="GHO99791.1"/>
    <property type="molecule type" value="Genomic_DNA"/>
</dbReference>
<evidence type="ECO:0000313" key="2">
    <source>
        <dbReference type="Proteomes" id="UP000597444"/>
    </source>
</evidence>
<dbReference type="Proteomes" id="UP000597444">
    <property type="component" value="Unassembled WGS sequence"/>
</dbReference>
<sequence>MDPMALWNSPVFVKSENQEIEHSKSWFAESFEPARMRDQETQEQSFASRFWVESGFSSWSPQNWVTITKRTCR</sequence>